<evidence type="ECO:0000313" key="2">
    <source>
        <dbReference type="EMBL" id="MCW3483617.1"/>
    </source>
</evidence>
<dbReference type="Pfam" id="PF05729">
    <property type="entry name" value="NACHT"/>
    <property type="match status" value="1"/>
</dbReference>
<sequence length="617" mass="71983">MEISIITSSVALIKDITTELTRFYKFTEAEVSSFFESGIKKYLESHLQKYLFTKTFLFRDRPIYFFDIYFPLQLSARKLFGGIQDDIGALIINNKYLSITGGAGCGKTMLMRFFFLNAYSNFLRIPIFIEFRNFSFINEGFQDYIFKIILENKISPNDKIMERLLQEGKFIFLLDGYDELDYRKKSIITSEINSFIDRYHNNNFIISSRPEANVESIPRFITYNIEPLSNDSIISFIDVQRKNFHDATLLDKIKTNIEEIKSSEIVVFLKNPLLLSMFILTYEYYPELPKTKSRFYFNVSDTLFTRHDAIKGGGFQHEKKSGLQREEIEEVLKWLSLLAFIENKFSFELQDLTSILLKIQKLKNLSFKVDDLIYDLVVSINIILLDGAIYSFPHRSQQEYYVALLLSQESVEFKESFYKHNLNTLSGSDLSNFWLLCIELDKESFYSMYVIEEMHQFLKIISYGGDVMYVAMQLMKYLDIGFSYIENIENGEMVFESMTTTGNVFKELASFVVGINLNVILYRFAPSAANPIVRSLINKADSDTRIKSEPKINDHEERIVKRIYMSYLEEGDFRNYLAQSRLPQKIGSFCDKLNSKILEIEKEIADLKAKKIGLLNI</sequence>
<accession>A0ABT3II29</accession>
<evidence type="ECO:0000313" key="3">
    <source>
        <dbReference type="Proteomes" id="UP001207742"/>
    </source>
</evidence>
<dbReference type="Gene3D" id="3.40.50.300">
    <property type="entry name" value="P-loop containing nucleotide triphosphate hydrolases"/>
    <property type="match status" value="1"/>
</dbReference>
<keyword evidence="3" id="KW-1185">Reference proteome</keyword>
<proteinExistence type="predicted"/>
<comment type="caution">
    <text evidence="2">The sequence shown here is derived from an EMBL/GenBank/DDBJ whole genome shotgun (WGS) entry which is preliminary data.</text>
</comment>
<name>A0ABT3II29_9BACT</name>
<dbReference type="InterPro" id="IPR027417">
    <property type="entry name" value="P-loop_NTPase"/>
</dbReference>
<dbReference type="SUPFAM" id="SSF52540">
    <property type="entry name" value="P-loop containing nucleoside triphosphate hydrolases"/>
    <property type="match status" value="1"/>
</dbReference>
<organism evidence="2 3">
    <name type="scientific">Chitinophaga nivalis</name>
    <dbReference type="NCBI Taxonomy" id="2991709"/>
    <lineage>
        <taxon>Bacteria</taxon>
        <taxon>Pseudomonadati</taxon>
        <taxon>Bacteroidota</taxon>
        <taxon>Chitinophagia</taxon>
        <taxon>Chitinophagales</taxon>
        <taxon>Chitinophagaceae</taxon>
        <taxon>Chitinophaga</taxon>
    </lineage>
</organism>
<dbReference type="EMBL" id="JAPDNS010000001">
    <property type="protein sequence ID" value="MCW3483617.1"/>
    <property type="molecule type" value="Genomic_DNA"/>
</dbReference>
<evidence type="ECO:0000259" key="1">
    <source>
        <dbReference type="PROSITE" id="PS50837"/>
    </source>
</evidence>
<gene>
    <name evidence="2" type="ORF">OL497_06915</name>
</gene>
<protein>
    <submittedName>
        <fullName evidence="2">NACHT domain-containing protein</fullName>
    </submittedName>
</protein>
<feature type="domain" description="NACHT" evidence="1">
    <location>
        <begin position="95"/>
        <end position="215"/>
    </location>
</feature>
<dbReference type="RefSeq" id="WP_264729126.1">
    <property type="nucleotide sequence ID" value="NZ_JAPDNR010000001.1"/>
</dbReference>
<dbReference type="PANTHER" id="PTHR46844:SF1">
    <property type="entry name" value="SLR5058 PROTEIN"/>
    <property type="match status" value="1"/>
</dbReference>
<dbReference type="InterPro" id="IPR007111">
    <property type="entry name" value="NACHT_NTPase"/>
</dbReference>
<dbReference type="Proteomes" id="UP001207742">
    <property type="component" value="Unassembled WGS sequence"/>
</dbReference>
<dbReference type="PANTHER" id="PTHR46844">
    <property type="entry name" value="SLR5058 PROTEIN"/>
    <property type="match status" value="1"/>
</dbReference>
<reference evidence="2 3" key="1">
    <citation type="submission" date="2022-10" db="EMBL/GenBank/DDBJ databases">
        <title>Chitinophaga nivalis PC15 sp. nov., isolated from Pyeongchang county, South Korea.</title>
        <authorList>
            <person name="Trinh H.N."/>
        </authorList>
    </citation>
    <scope>NUCLEOTIDE SEQUENCE [LARGE SCALE GENOMIC DNA]</scope>
    <source>
        <strain evidence="2 3">PC14</strain>
    </source>
</reference>
<dbReference type="PROSITE" id="PS50837">
    <property type="entry name" value="NACHT"/>
    <property type="match status" value="1"/>
</dbReference>